<dbReference type="GO" id="GO:0016740">
    <property type="term" value="F:transferase activity"/>
    <property type="evidence" value="ECO:0007669"/>
    <property type="project" value="InterPro"/>
</dbReference>
<evidence type="ECO:0000313" key="1">
    <source>
        <dbReference type="EMBL" id="OKP00616.1"/>
    </source>
</evidence>
<dbReference type="Pfam" id="PF11468">
    <property type="entry name" value="PTase_Orf2"/>
    <property type="match status" value="1"/>
</dbReference>
<evidence type="ECO:0000313" key="2">
    <source>
        <dbReference type="Proteomes" id="UP000186955"/>
    </source>
</evidence>
<comment type="caution">
    <text evidence="1">The sequence shown here is derived from an EMBL/GenBank/DDBJ whole genome shotgun (WGS) entry which is preliminary data.</text>
</comment>
<proteinExistence type="predicted"/>
<dbReference type="Proteomes" id="UP000186955">
    <property type="component" value="Unassembled WGS sequence"/>
</dbReference>
<dbReference type="SUPFAM" id="SSF143492">
    <property type="entry name" value="Prenyltransferase-like"/>
    <property type="match status" value="1"/>
</dbReference>
<sequence length="84" mass="9407">MAVKKPLGTLSSEERFLNDICNASKVLGVSYSEKQTRSVLSNFSKGFHRGCVLWGTTDQSTGNLSYRIYERHSIDVLLLPQMPV</sequence>
<dbReference type="InterPro" id="IPR020965">
    <property type="entry name" value="Prenyltransferase_CloQ"/>
</dbReference>
<reference evidence="1 2" key="1">
    <citation type="submission" date="2016-10" db="EMBL/GenBank/DDBJ databases">
        <title>Genome sequence of the ascomycete fungus Penicillium subrubescens.</title>
        <authorList>
            <person name="De Vries R.P."/>
            <person name="Peng M."/>
            <person name="Dilokpimol A."/>
            <person name="Hilden K."/>
            <person name="Makela M.R."/>
            <person name="Grigoriev I."/>
            <person name="Riley R."/>
            <person name="Granchi Z."/>
        </authorList>
    </citation>
    <scope>NUCLEOTIDE SEQUENCE [LARGE SCALE GENOMIC DNA]</scope>
    <source>
        <strain evidence="1 2">CBS 132785</strain>
    </source>
</reference>
<dbReference type="AlphaFoldDB" id="A0A1Q5TK73"/>
<organism evidence="1 2">
    <name type="scientific">Penicillium subrubescens</name>
    <dbReference type="NCBI Taxonomy" id="1316194"/>
    <lineage>
        <taxon>Eukaryota</taxon>
        <taxon>Fungi</taxon>
        <taxon>Dikarya</taxon>
        <taxon>Ascomycota</taxon>
        <taxon>Pezizomycotina</taxon>
        <taxon>Eurotiomycetes</taxon>
        <taxon>Eurotiomycetidae</taxon>
        <taxon>Eurotiales</taxon>
        <taxon>Aspergillaceae</taxon>
        <taxon>Penicillium</taxon>
    </lineage>
</organism>
<accession>A0A1Q5TK73</accession>
<dbReference type="InterPro" id="IPR036239">
    <property type="entry name" value="PrenylTrfase-like_sf"/>
</dbReference>
<dbReference type="EMBL" id="MNBE01000645">
    <property type="protein sequence ID" value="OKP00616.1"/>
    <property type="molecule type" value="Genomic_DNA"/>
</dbReference>
<keyword evidence="2" id="KW-1185">Reference proteome</keyword>
<name>A0A1Q5TK73_9EURO</name>
<gene>
    <name evidence="1" type="ORF">PENSUB_7761</name>
</gene>
<protein>
    <submittedName>
        <fullName evidence="1">Uncharacterized protein</fullName>
    </submittedName>
</protein>